<accession>A0A7G9G284</accession>
<sequence>MNLKAKQARDILLSLAGDLAGGFLYALGIYFFAKSADFAPGGISGLALMANYLFHLPIGVTTLLLNVPLVLLSYKILGKKFLAKSFFSMAVCTIFLDVIFPHFPIYTGSPIMAALYSGVCLGAGLAIFYMHGSSSGGTDFLTISIKVLRPHLSIGMVTMSIDLVVILLGWPVFGKLDAVLYGLLSTFMASIVIDKIMYGTGAGKLVIIISGRGSDIAAGIGESFERGSTMIRAIGTYSKEEREVLLCACSKVEAYKVRRLVNQVDSDAFVMVMETNEVFGEGFKALDVKKDILG</sequence>
<comment type="subcellular location">
    <subcellularLocation>
        <location evidence="1">Cell membrane</location>
        <topology evidence="1">Multi-pass membrane protein</topology>
    </subcellularLocation>
</comment>
<feature type="transmembrane region" description="Helical" evidence="6">
    <location>
        <begin position="12"/>
        <end position="32"/>
    </location>
</feature>
<dbReference type="Pfam" id="PF10035">
    <property type="entry name" value="DUF2179"/>
    <property type="match status" value="1"/>
</dbReference>
<dbReference type="CDD" id="cd16380">
    <property type="entry name" value="YitT_C"/>
    <property type="match status" value="1"/>
</dbReference>
<dbReference type="InterPro" id="IPR015867">
    <property type="entry name" value="N-reg_PII/ATP_PRibTrfase_C"/>
</dbReference>
<dbReference type="AlphaFoldDB" id="A0A7G9G284"/>
<name>A0A7G9G284_9FIRM</name>
<feature type="transmembrane region" description="Helical" evidence="6">
    <location>
        <begin position="52"/>
        <end position="74"/>
    </location>
</feature>
<feature type="domain" description="DUF2179" evidence="7">
    <location>
        <begin position="226"/>
        <end position="280"/>
    </location>
</feature>
<dbReference type="PANTHER" id="PTHR33545">
    <property type="entry name" value="UPF0750 MEMBRANE PROTEIN YITT-RELATED"/>
    <property type="match status" value="1"/>
</dbReference>
<keyword evidence="3 6" id="KW-0812">Transmembrane</keyword>
<dbReference type="Pfam" id="PF02588">
    <property type="entry name" value="YitT_membrane"/>
    <property type="match status" value="1"/>
</dbReference>
<protein>
    <submittedName>
        <fullName evidence="8">YitT family protein</fullName>
    </submittedName>
</protein>
<dbReference type="KEGG" id="qdo:H9Q78_10725"/>
<dbReference type="PIRSF" id="PIRSF006483">
    <property type="entry name" value="Membrane_protein_YitT"/>
    <property type="match status" value="1"/>
</dbReference>
<dbReference type="GO" id="GO:0005886">
    <property type="term" value="C:plasma membrane"/>
    <property type="evidence" value="ECO:0007669"/>
    <property type="project" value="UniProtKB-SubCell"/>
</dbReference>
<feature type="transmembrane region" description="Helical" evidence="6">
    <location>
        <begin position="86"/>
        <end position="105"/>
    </location>
</feature>
<evidence type="ECO:0000256" key="3">
    <source>
        <dbReference type="ARBA" id="ARBA00022692"/>
    </source>
</evidence>
<keyword evidence="2" id="KW-1003">Cell membrane</keyword>
<evidence type="ECO:0000256" key="4">
    <source>
        <dbReference type="ARBA" id="ARBA00022989"/>
    </source>
</evidence>
<dbReference type="InterPro" id="IPR019264">
    <property type="entry name" value="DUF2179"/>
</dbReference>
<dbReference type="EMBL" id="CP060634">
    <property type="protein sequence ID" value="QNM04916.1"/>
    <property type="molecule type" value="Genomic_DNA"/>
</dbReference>
<evidence type="ECO:0000256" key="1">
    <source>
        <dbReference type="ARBA" id="ARBA00004651"/>
    </source>
</evidence>
<keyword evidence="9" id="KW-1185">Reference proteome</keyword>
<feature type="transmembrane region" description="Helical" evidence="6">
    <location>
        <begin position="111"/>
        <end position="131"/>
    </location>
</feature>
<dbReference type="Proteomes" id="UP000515823">
    <property type="component" value="Chromosome"/>
</dbReference>
<keyword evidence="4 6" id="KW-1133">Transmembrane helix</keyword>
<proteinExistence type="predicted"/>
<dbReference type="InterPro" id="IPR003740">
    <property type="entry name" value="YitT"/>
</dbReference>
<dbReference type="Gene3D" id="3.30.70.120">
    <property type="match status" value="1"/>
</dbReference>
<evidence type="ECO:0000259" key="7">
    <source>
        <dbReference type="Pfam" id="PF10035"/>
    </source>
</evidence>
<organism evidence="8 9">
    <name type="scientific">Qiania dongpingensis</name>
    <dbReference type="NCBI Taxonomy" id="2763669"/>
    <lineage>
        <taxon>Bacteria</taxon>
        <taxon>Bacillati</taxon>
        <taxon>Bacillota</taxon>
        <taxon>Clostridia</taxon>
        <taxon>Lachnospirales</taxon>
        <taxon>Lachnospiraceae</taxon>
        <taxon>Qiania</taxon>
    </lineage>
</organism>
<keyword evidence="5 6" id="KW-0472">Membrane</keyword>
<dbReference type="RefSeq" id="WP_249301681.1">
    <property type="nucleotide sequence ID" value="NZ_CP060634.1"/>
</dbReference>
<evidence type="ECO:0000313" key="8">
    <source>
        <dbReference type="EMBL" id="QNM04916.1"/>
    </source>
</evidence>
<dbReference type="InterPro" id="IPR051461">
    <property type="entry name" value="UPF0750_membrane"/>
</dbReference>
<reference evidence="8 9" key="1">
    <citation type="submission" date="2020-08" db="EMBL/GenBank/DDBJ databases">
        <authorList>
            <person name="Liu C."/>
            <person name="Sun Q."/>
        </authorList>
    </citation>
    <scope>NUCLEOTIDE SEQUENCE [LARGE SCALE GENOMIC DNA]</scope>
    <source>
        <strain evidence="8 9">NSJ-38</strain>
    </source>
</reference>
<dbReference type="PANTHER" id="PTHR33545:SF5">
    <property type="entry name" value="UPF0750 MEMBRANE PROTEIN YITT"/>
    <property type="match status" value="1"/>
</dbReference>
<evidence type="ECO:0000256" key="2">
    <source>
        <dbReference type="ARBA" id="ARBA00022475"/>
    </source>
</evidence>
<gene>
    <name evidence="8" type="ORF">H9Q78_10725</name>
</gene>
<evidence type="ECO:0000256" key="5">
    <source>
        <dbReference type="ARBA" id="ARBA00023136"/>
    </source>
</evidence>
<feature type="transmembrane region" description="Helical" evidence="6">
    <location>
        <begin position="152"/>
        <end position="173"/>
    </location>
</feature>
<evidence type="ECO:0000313" key="9">
    <source>
        <dbReference type="Proteomes" id="UP000515823"/>
    </source>
</evidence>
<evidence type="ECO:0000256" key="6">
    <source>
        <dbReference type="SAM" id="Phobius"/>
    </source>
</evidence>